<dbReference type="Pfam" id="PF08448">
    <property type="entry name" value="PAS_4"/>
    <property type="match status" value="1"/>
</dbReference>
<dbReference type="InterPro" id="IPR007895">
    <property type="entry name" value="MASE1"/>
</dbReference>
<feature type="transmembrane region" description="Helical" evidence="12">
    <location>
        <begin position="26"/>
        <end position="51"/>
    </location>
</feature>
<dbReference type="CDD" id="cd16922">
    <property type="entry name" value="HATPase_EvgS-ArcB-TorS-like"/>
    <property type="match status" value="1"/>
</dbReference>
<evidence type="ECO:0000256" key="7">
    <source>
        <dbReference type="ARBA" id="ARBA00022692"/>
    </source>
</evidence>
<evidence type="ECO:0000256" key="2">
    <source>
        <dbReference type="ARBA" id="ARBA00004651"/>
    </source>
</evidence>
<keyword evidence="10 12" id="KW-0472">Membrane</keyword>
<comment type="subcellular location">
    <subcellularLocation>
        <location evidence="2">Cell membrane</location>
        <topology evidence="2">Multi-pass membrane protein</topology>
    </subcellularLocation>
</comment>
<dbReference type="EC" id="2.7.13.3" evidence="3"/>
<dbReference type="CDD" id="cd17546">
    <property type="entry name" value="REC_hyHK_CKI1_RcsC-like"/>
    <property type="match status" value="1"/>
</dbReference>
<feature type="transmembrane region" description="Helical" evidence="12">
    <location>
        <begin position="165"/>
        <end position="183"/>
    </location>
</feature>
<dbReference type="NCBIfam" id="TIGR00229">
    <property type="entry name" value="sensory_box"/>
    <property type="match status" value="3"/>
</dbReference>
<evidence type="ECO:0000313" key="18">
    <source>
        <dbReference type="Proteomes" id="UP001404104"/>
    </source>
</evidence>
<feature type="domain" description="PAC" evidence="16">
    <location>
        <begin position="645"/>
        <end position="697"/>
    </location>
</feature>
<dbReference type="InterPro" id="IPR011006">
    <property type="entry name" value="CheY-like_superfamily"/>
</dbReference>
<feature type="domain" description="Histidine kinase" evidence="13">
    <location>
        <begin position="841"/>
        <end position="1061"/>
    </location>
</feature>
<evidence type="ECO:0000256" key="10">
    <source>
        <dbReference type="ARBA" id="ARBA00023136"/>
    </source>
</evidence>
<feature type="transmembrane region" description="Helical" evidence="12">
    <location>
        <begin position="247"/>
        <end position="269"/>
    </location>
</feature>
<dbReference type="InterPro" id="IPR005467">
    <property type="entry name" value="His_kinase_dom"/>
</dbReference>
<dbReference type="InterPro" id="IPR036890">
    <property type="entry name" value="HATPase_C_sf"/>
</dbReference>
<gene>
    <name evidence="17" type="ORF">ABC969_01275</name>
</gene>
<accession>A0ABU9XPQ6</accession>
<feature type="modified residue" description="4-aspartylphosphate" evidence="11">
    <location>
        <position position="1140"/>
    </location>
</feature>
<feature type="transmembrane region" description="Helical" evidence="12">
    <location>
        <begin position="72"/>
        <end position="91"/>
    </location>
</feature>
<dbReference type="SUPFAM" id="SSF47226">
    <property type="entry name" value="Histidine-containing phosphotransfer domain, HPT domain"/>
    <property type="match status" value="1"/>
</dbReference>
<dbReference type="EMBL" id="JBDIMF010000001">
    <property type="protein sequence ID" value="MEN2785050.1"/>
    <property type="molecule type" value="Genomic_DNA"/>
</dbReference>
<evidence type="ECO:0000313" key="17">
    <source>
        <dbReference type="EMBL" id="MEN2785050.1"/>
    </source>
</evidence>
<evidence type="ECO:0000256" key="1">
    <source>
        <dbReference type="ARBA" id="ARBA00000085"/>
    </source>
</evidence>
<dbReference type="Proteomes" id="UP001404104">
    <property type="component" value="Unassembled WGS sequence"/>
</dbReference>
<feature type="domain" description="PAS" evidence="15">
    <location>
        <begin position="438"/>
        <end position="508"/>
    </location>
</feature>
<dbReference type="Pfam" id="PF05231">
    <property type="entry name" value="MASE1"/>
    <property type="match status" value="1"/>
</dbReference>
<feature type="domain" description="Response regulatory" evidence="14">
    <location>
        <begin position="1085"/>
        <end position="1209"/>
    </location>
</feature>
<dbReference type="InterPro" id="IPR013656">
    <property type="entry name" value="PAS_4"/>
</dbReference>
<dbReference type="InterPro" id="IPR001610">
    <property type="entry name" value="PAC"/>
</dbReference>
<keyword evidence="8" id="KW-0418">Kinase</keyword>
<dbReference type="RefSeq" id="WP_345862422.1">
    <property type="nucleotide sequence ID" value="NZ_JBDIMF010000001.1"/>
</dbReference>
<dbReference type="SUPFAM" id="SSF52172">
    <property type="entry name" value="CheY-like"/>
    <property type="match status" value="1"/>
</dbReference>
<dbReference type="Gene3D" id="1.10.287.130">
    <property type="match status" value="1"/>
</dbReference>
<evidence type="ECO:0000259" key="16">
    <source>
        <dbReference type="PROSITE" id="PS50113"/>
    </source>
</evidence>
<feature type="domain" description="PAS" evidence="15">
    <location>
        <begin position="698"/>
        <end position="768"/>
    </location>
</feature>
<dbReference type="Pfam" id="PF00072">
    <property type="entry name" value="Response_reg"/>
    <property type="match status" value="1"/>
</dbReference>
<dbReference type="PROSITE" id="PS50112">
    <property type="entry name" value="PAS"/>
    <property type="match status" value="2"/>
</dbReference>
<keyword evidence="5 11" id="KW-0597">Phosphoprotein</keyword>
<dbReference type="PROSITE" id="PS50113">
    <property type="entry name" value="PAC"/>
    <property type="match status" value="2"/>
</dbReference>
<evidence type="ECO:0000259" key="13">
    <source>
        <dbReference type="PROSITE" id="PS50109"/>
    </source>
</evidence>
<dbReference type="SMART" id="SM00086">
    <property type="entry name" value="PAC"/>
    <property type="match status" value="4"/>
</dbReference>
<evidence type="ECO:0000259" key="14">
    <source>
        <dbReference type="PROSITE" id="PS50110"/>
    </source>
</evidence>
<dbReference type="PROSITE" id="PS50109">
    <property type="entry name" value="HIS_KIN"/>
    <property type="match status" value="1"/>
</dbReference>
<proteinExistence type="predicted"/>
<dbReference type="PROSITE" id="PS50110">
    <property type="entry name" value="RESPONSE_REGULATORY"/>
    <property type="match status" value="1"/>
</dbReference>
<organism evidence="17 18">
    <name type="scientific">Sphingomonas qilianensis</name>
    <dbReference type="NCBI Taxonomy" id="1736690"/>
    <lineage>
        <taxon>Bacteria</taxon>
        <taxon>Pseudomonadati</taxon>
        <taxon>Pseudomonadota</taxon>
        <taxon>Alphaproteobacteria</taxon>
        <taxon>Sphingomonadales</taxon>
        <taxon>Sphingomonadaceae</taxon>
        <taxon>Sphingomonas</taxon>
    </lineage>
</organism>
<keyword evidence="4" id="KW-1003">Cell membrane</keyword>
<feature type="transmembrane region" description="Helical" evidence="12">
    <location>
        <begin position="281"/>
        <end position="299"/>
    </location>
</feature>
<evidence type="ECO:0000256" key="5">
    <source>
        <dbReference type="ARBA" id="ARBA00022553"/>
    </source>
</evidence>
<keyword evidence="7 12" id="KW-0812">Transmembrane</keyword>
<evidence type="ECO:0000256" key="12">
    <source>
        <dbReference type="SAM" id="Phobius"/>
    </source>
</evidence>
<keyword evidence="6" id="KW-0808">Transferase</keyword>
<dbReference type="InterPro" id="IPR003661">
    <property type="entry name" value="HisK_dim/P_dom"/>
</dbReference>
<dbReference type="InterPro" id="IPR001789">
    <property type="entry name" value="Sig_transdc_resp-reg_receiver"/>
</dbReference>
<dbReference type="InterPro" id="IPR000014">
    <property type="entry name" value="PAS"/>
</dbReference>
<feature type="transmembrane region" description="Helical" evidence="12">
    <location>
        <begin position="127"/>
        <end position="153"/>
    </location>
</feature>
<evidence type="ECO:0000256" key="9">
    <source>
        <dbReference type="ARBA" id="ARBA00022989"/>
    </source>
</evidence>
<evidence type="ECO:0000256" key="6">
    <source>
        <dbReference type="ARBA" id="ARBA00022679"/>
    </source>
</evidence>
<dbReference type="CDD" id="cd00082">
    <property type="entry name" value="HisKA"/>
    <property type="match status" value="1"/>
</dbReference>
<keyword evidence="9 12" id="KW-1133">Transmembrane helix</keyword>
<evidence type="ECO:0000256" key="8">
    <source>
        <dbReference type="ARBA" id="ARBA00022777"/>
    </source>
</evidence>
<dbReference type="Pfam" id="PF08447">
    <property type="entry name" value="PAS_3"/>
    <property type="match status" value="3"/>
</dbReference>
<dbReference type="Gene3D" id="3.40.50.2300">
    <property type="match status" value="1"/>
</dbReference>
<comment type="caution">
    <text evidence="17">The sequence shown here is derived from an EMBL/GenBank/DDBJ whole genome shotgun (WGS) entry which is preliminary data.</text>
</comment>
<dbReference type="InterPro" id="IPR036641">
    <property type="entry name" value="HPT_dom_sf"/>
</dbReference>
<comment type="catalytic activity">
    <reaction evidence="1">
        <text>ATP + protein L-histidine = ADP + protein N-phospho-L-histidine.</text>
        <dbReference type="EC" id="2.7.13.3"/>
    </reaction>
</comment>
<dbReference type="SMART" id="SM00387">
    <property type="entry name" value="HATPase_c"/>
    <property type="match status" value="1"/>
</dbReference>
<feature type="domain" description="PAC" evidence="16">
    <location>
        <begin position="386"/>
        <end position="437"/>
    </location>
</feature>
<dbReference type="SUPFAM" id="SSF55785">
    <property type="entry name" value="PYP-like sensor domain (PAS domain)"/>
    <property type="match status" value="4"/>
</dbReference>
<feature type="transmembrane region" description="Helical" evidence="12">
    <location>
        <begin position="195"/>
        <end position="217"/>
    </location>
</feature>
<dbReference type="Pfam" id="PF02518">
    <property type="entry name" value="HATPase_c"/>
    <property type="match status" value="1"/>
</dbReference>
<evidence type="ECO:0000256" key="3">
    <source>
        <dbReference type="ARBA" id="ARBA00012438"/>
    </source>
</evidence>
<protein>
    <recommendedName>
        <fullName evidence="3">histidine kinase</fullName>
        <ecNumber evidence="3">2.7.13.3</ecNumber>
    </recommendedName>
</protein>
<dbReference type="SUPFAM" id="SSF47384">
    <property type="entry name" value="Homodimeric domain of signal transducing histidine kinase"/>
    <property type="match status" value="1"/>
</dbReference>
<evidence type="ECO:0000256" key="11">
    <source>
        <dbReference type="PROSITE-ProRule" id="PRU00169"/>
    </source>
</evidence>
<dbReference type="InterPro" id="IPR035965">
    <property type="entry name" value="PAS-like_dom_sf"/>
</dbReference>
<dbReference type="Pfam" id="PF00512">
    <property type="entry name" value="HisKA"/>
    <property type="match status" value="1"/>
</dbReference>
<dbReference type="SMART" id="SM00448">
    <property type="entry name" value="REC"/>
    <property type="match status" value="1"/>
</dbReference>
<dbReference type="InterPro" id="IPR003594">
    <property type="entry name" value="HATPase_dom"/>
</dbReference>
<dbReference type="SMART" id="SM00388">
    <property type="entry name" value="HisKA"/>
    <property type="match status" value="1"/>
</dbReference>
<dbReference type="Gene3D" id="3.30.450.20">
    <property type="entry name" value="PAS domain"/>
    <property type="match status" value="4"/>
</dbReference>
<dbReference type="PANTHER" id="PTHR43047:SF78">
    <property type="entry name" value="SENSORY_REGULATORY PROTEIN RPFC"/>
    <property type="match status" value="1"/>
</dbReference>
<dbReference type="InterPro" id="IPR004358">
    <property type="entry name" value="Sig_transdc_His_kin-like_C"/>
</dbReference>
<dbReference type="InterPro" id="IPR013655">
    <property type="entry name" value="PAS_fold_3"/>
</dbReference>
<reference evidence="17 18" key="1">
    <citation type="submission" date="2024-05" db="EMBL/GenBank/DDBJ databases">
        <authorList>
            <person name="Liu Q."/>
            <person name="Xin Y.-H."/>
        </authorList>
    </citation>
    <scope>NUCLEOTIDE SEQUENCE [LARGE SCALE GENOMIC DNA]</scope>
    <source>
        <strain evidence="17 18">CGMCC 1.15349</strain>
    </source>
</reference>
<dbReference type="InterPro" id="IPR000700">
    <property type="entry name" value="PAS-assoc_C"/>
</dbReference>
<dbReference type="PRINTS" id="PR00344">
    <property type="entry name" value="BCTRLSENSOR"/>
</dbReference>
<dbReference type="Gene3D" id="2.10.70.100">
    <property type="match status" value="1"/>
</dbReference>
<dbReference type="PANTHER" id="PTHR43047">
    <property type="entry name" value="TWO-COMPONENT HISTIDINE PROTEIN KINASE"/>
    <property type="match status" value="1"/>
</dbReference>
<dbReference type="Gene3D" id="3.30.565.10">
    <property type="entry name" value="Histidine kinase-like ATPase, C-terminal domain"/>
    <property type="match status" value="1"/>
</dbReference>
<dbReference type="CDD" id="cd00130">
    <property type="entry name" value="PAS"/>
    <property type="match status" value="3"/>
</dbReference>
<dbReference type="SUPFAM" id="SSF55874">
    <property type="entry name" value="ATPase domain of HSP90 chaperone/DNA topoisomerase II/histidine kinase"/>
    <property type="match status" value="1"/>
</dbReference>
<dbReference type="SMART" id="SM00091">
    <property type="entry name" value="PAS"/>
    <property type="match status" value="3"/>
</dbReference>
<evidence type="ECO:0000259" key="15">
    <source>
        <dbReference type="PROSITE" id="PS50112"/>
    </source>
</evidence>
<dbReference type="InterPro" id="IPR036097">
    <property type="entry name" value="HisK_dim/P_sf"/>
</dbReference>
<evidence type="ECO:0000256" key="4">
    <source>
        <dbReference type="ARBA" id="ARBA00022475"/>
    </source>
</evidence>
<sequence>MTALGVLRAAAARAIAVPTANDVKVAVGYFVLASAAIVLTRFNGGVALLWLANAPLVMHLCATKMDRWGGALLGPLLASITASMLFGPVLWAAPLLGIASIGEAALGAQLLRRFLPDGRYFETSGSVVAFTAIVGLVVPLASGLIAATVMWFALGHPWLQTYTDWSVGHGLGTLIASPIVLLLHDRNGASRATSLFAGLWGGGGALLLAVAVTTATVFWQTKLPLLFLPALPILLATFKLGRRGASLSIAIVAVIGWVATASGHGPVMMTSLSQASQFQFFQLYLAATFLMSLPVAGALEQRAHLMAAHERSDARHRRIVDRAQHVIFETDAAGHWTFLSESWVHLTGEDITSSLGHCANLWFPAKEWAKLDAAARAAGQTEGGFSRAELRFIGGDGMRWAAVHLTTLRDAAGTVVGSYGSIADVTQRRLAQAKIAESERLYRLLAENTSDMIARIGIDGCFRSVTPAALRLLGVAPAELVDTPYAEHVVSEHVEQVSEVFTALLAGAPDQTLSYRQRRFGSRAIWVEGVFRLIRDSNDRPCEFVVSVRDISVRKLLEADAAVAHQRVRENNRLFRMAGTMASFGHWRFALDNDSVIWSDEMFRIHGLPVGKPPAVDQAMHFYHPDDRARVTALLTQAVADQKDFECEARIIRPDGAVRHIVAQGQVELDETGTMIGMFGVLQDVTERALAEATLRSGEARFRLITQRASDMITLISGHGVCLFMSPASAAILGIAPEELIGTRPLARVHPDDYARINAYATALYAGDAGAHTSIHFRMRRADGDYAWLEASSGLAEVDNSLCFVSVWRDVSQQVAIKAELTAAKADAEAASLAKAGFLANMSHEIRTPMIGVIGFAELLLASDLSPDQRRDAELIADSGKAMMKLLNDILDLSKIEAGQLDVSSEPFELPHALRASARLLGPSAAKKRLTFDVSVAPDVPRFVLGDGLRIRQIVLNLIGNAIKFTETGGITVTLRTLQERGQPWFAIAVRDTGIGIAPERQSMIFAEFVQADQTITRRYGGTGLGLAISNRLATLMGGRIKLESVIGQGTTVTLLLPMTVASMPVATEPQASAATRQAGGKPCQVLLAEDHEVNQLLLQAMLAQGGHDVVLAEDGRAAVAAVRASLAEDGTPFDIVLMDIQMPVMDGLAATRAIRAMEMPGARRLPIVALTANAFGSDLDNCREAGMDDHIAKPMSMDTLLAAVERWALPRPAPGRIRRPKTGFKLSAAAQTKYAEHRARTLEQIAALIERGTFTDAESETVAGLLHKLAGTAGMFGEKTLGDHASALEEGLSTWASAERRERFIQSAALLTTAADSRETPHDHVSGAATKDV</sequence>
<name>A0ABU9XPQ6_9SPHN</name>
<keyword evidence="18" id="KW-1185">Reference proteome</keyword>